<dbReference type="PROSITE" id="PS51533">
    <property type="entry name" value="ADD"/>
    <property type="match status" value="1"/>
</dbReference>
<keyword evidence="3" id="KW-0479">Metal-binding</keyword>
<evidence type="ECO:0000256" key="6">
    <source>
        <dbReference type="ARBA" id="ARBA00022771"/>
    </source>
</evidence>
<comment type="similarity">
    <text evidence="2">Belongs to the SNF2/RAD54 helicase family.</text>
</comment>
<evidence type="ECO:0000313" key="17">
    <source>
        <dbReference type="RefSeq" id="XP_017783247.1"/>
    </source>
</evidence>
<protein>
    <submittedName>
        <fullName evidence="17">Arrestin domain-containing protein F</fullName>
    </submittedName>
</protein>
<dbReference type="CDD" id="cd11726">
    <property type="entry name" value="ADDz_ATRX"/>
    <property type="match status" value="1"/>
</dbReference>
<evidence type="ECO:0000256" key="12">
    <source>
        <dbReference type="ARBA" id="ARBA00023242"/>
    </source>
</evidence>
<sequence length="866" mass="97381">MDIMEQLLCPQISMDVDDTPLDLGHSSCSNDDGKSVHDLNEDLTEDEKIKLLLQNDDFDVSQIPQTLTDHEESLKKTLFNVGPAVQFMKLHCTSCNIHLGSAPINQFNRFIHPLLHVLLCKGCYDFYTSGDFEKDEDGSELYCRWCGQGGKVMCCSDCAFVFCQKCVRGNLGKKTLDSIRDSDDWKCFVCNPKQLINLKLICNSLYHYIKDKIKIVKQGGSVDELKRDCTLCCNKPVSKGPIKRKRNNSETDVTFDINLEQNKKLKAKQVRNPVSAPWRMIAPALVPIKNQLKPNLNIPVKNTQNVVRSPAANNAAVLVMQNKKQISIKKPLTINAVSGNSLRIALPKQLSLPVTRTIRQVGPRTSHVYNFHPTSKVDKQQPWFEKATKLVGNITEKLSCQISLLSSEQKSAGTVEKLAVVHNKLQELLSTSVNSLIQVRKNLRNEFMDDLKKTKPNTTLKANQNEIILFNDQRNLHVTNNSLRVRPPASLMKIYRNNKIVKEVKQVEEKVIVEEDDDDDDVKLIEEEIETVEILDEDDDIEPIKPPDTIEIPIQDNLIIDAENNVELIEQVEIPVVREDDIQEGTDKVVENENNSEEHIEKDSEVQSEKETPNSDTEKNTQNEELPIGVENGENTNKSNENSLIESVDEPETVHLKMLNGSKEEGEEVSNVSSISKLAKRTDLSEKEIKRAMSVKVILSQSVRADLENNVEDSCENGTRECLKNLSQATEKEDCNESSQKYCQNNELIPGDNQAVCETNVNGRKIHTETSDDTMSSIDECCKENLQNRIDENNKEVQQNASSSISKESDADFLKDNASVGTENLSTESREEDKNCKNGLCNNVESEISLEAHCTTESAIEVIATT</sequence>
<dbReference type="InterPro" id="IPR013083">
    <property type="entry name" value="Znf_RING/FYVE/PHD"/>
</dbReference>
<evidence type="ECO:0000256" key="11">
    <source>
        <dbReference type="ARBA" id="ARBA00023204"/>
    </source>
</evidence>
<dbReference type="GeneID" id="108567346"/>
<evidence type="ECO:0000256" key="1">
    <source>
        <dbReference type="ARBA" id="ARBA00004123"/>
    </source>
</evidence>
<dbReference type="Gene3D" id="3.30.40.10">
    <property type="entry name" value="Zinc/RING finger domain, C3HC4 (zinc finger)"/>
    <property type="match status" value="1"/>
</dbReference>
<keyword evidence="7" id="KW-0378">Hydrolase</keyword>
<evidence type="ECO:0000256" key="9">
    <source>
        <dbReference type="ARBA" id="ARBA00022840"/>
    </source>
</evidence>
<gene>
    <name evidence="17" type="primary">LOC108567346</name>
</gene>
<evidence type="ECO:0000256" key="10">
    <source>
        <dbReference type="ARBA" id="ARBA00023125"/>
    </source>
</evidence>
<accession>A0ABM1N8U7</accession>
<keyword evidence="12" id="KW-0539">Nucleus</keyword>
<feature type="compositionally biased region" description="Polar residues" evidence="14">
    <location>
        <begin position="633"/>
        <end position="645"/>
    </location>
</feature>
<keyword evidence="5" id="KW-0227">DNA damage</keyword>
<reference evidence="17" key="1">
    <citation type="submission" date="2025-08" db="UniProtKB">
        <authorList>
            <consortium name="RefSeq"/>
        </authorList>
    </citation>
    <scope>IDENTIFICATION</scope>
    <source>
        <tissue evidence="17">Whole Larva</tissue>
    </source>
</reference>
<evidence type="ECO:0000256" key="3">
    <source>
        <dbReference type="ARBA" id="ARBA00022723"/>
    </source>
</evidence>
<evidence type="ECO:0000256" key="8">
    <source>
        <dbReference type="ARBA" id="ARBA00022833"/>
    </source>
</evidence>
<dbReference type="Proteomes" id="UP000695000">
    <property type="component" value="Unplaced"/>
</dbReference>
<evidence type="ECO:0000259" key="15">
    <source>
        <dbReference type="PROSITE" id="PS51533"/>
    </source>
</evidence>
<organism evidence="16 17">
    <name type="scientific">Nicrophorus vespilloides</name>
    <name type="common">Boreal carrion beetle</name>
    <dbReference type="NCBI Taxonomy" id="110193"/>
    <lineage>
        <taxon>Eukaryota</taxon>
        <taxon>Metazoa</taxon>
        <taxon>Ecdysozoa</taxon>
        <taxon>Arthropoda</taxon>
        <taxon>Hexapoda</taxon>
        <taxon>Insecta</taxon>
        <taxon>Pterygota</taxon>
        <taxon>Neoptera</taxon>
        <taxon>Endopterygota</taxon>
        <taxon>Coleoptera</taxon>
        <taxon>Polyphaga</taxon>
        <taxon>Staphyliniformia</taxon>
        <taxon>Silphidae</taxon>
        <taxon>Nicrophorinae</taxon>
        <taxon>Nicrophorus</taxon>
    </lineage>
</organism>
<dbReference type="SUPFAM" id="SSF57903">
    <property type="entry name" value="FYVE/PHD zinc finger"/>
    <property type="match status" value="1"/>
</dbReference>
<feature type="compositionally biased region" description="Basic and acidic residues" evidence="14">
    <location>
        <begin position="583"/>
        <end position="622"/>
    </location>
</feature>
<keyword evidence="4" id="KW-0547">Nucleotide-binding</keyword>
<dbReference type="PANTHER" id="PTHR46357">
    <property type="entry name" value="TRANSCRIPTIONAL REGULATOR ATRX"/>
    <property type="match status" value="1"/>
</dbReference>
<keyword evidence="16" id="KW-1185">Reference proteome</keyword>
<name>A0ABM1N8U7_NICVS</name>
<proteinExistence type="inferred from homology"/>
<comment type="subcellular location">
    <subcellularLocation>
        <location evidence="1">Nucleus</location>
    </subcellularLocation>
</comment>
<keyword evidence="6" id="KW-0863">Zinc-finger</keyword>
<keyword evidence="10" id="KW-0238">DNA-binding</keyword>
<comment type="catalytic activity">
    <reaction evidence="13">
        <text>ATP + H2O = ADP + phosphate + H(+)</text>
        <dbReference type="Rhea" id="RHEA:13065"/>
        <dbReference type="ChEBI" id="CHEBI:15377"/>
        <dbReference type="ChEBI" id="CHEBI:15378"/>
        <dbReference type="ChEBI" id="CHEBI:30616"/>
        <dbReference type="ChEBI" id="CHEBI:43474"/>
        <dbReference type="ChEBI" id="CHEBI:456216"/>
        <dbReference type="EC" id="3.6.4.12"/>
    </reaction>
</comment>
<dbReference type="PANTHER" id="PTHR46357:SF1">
    <property type="entry name" value="TRANSCRIPTIONAL REGULATOR ATRX"/>
    <property type="match status" value="1"/>
</dbReference>
<dbReference type="InterPro" id="IPR025766">
    <property type="entry name" value="ADD"/>
</dbReference>
<evidence type="ECO:0000256" key="13">
    <source>
        <dbReference type="ARBA" id="ARBA00047995"/>
    </source>
</evidence>
<evidence type="ECO:0000256" key="2">
    <source>
        <dbReference type="ARBA" id="ARBA00007025"/>
    </source>
</evidence>
<evidence type="ECO:0000256" key="4">
    <source>
        <dbReference type="ARBA" id="ARBA00022741"/>
    </source>
</evidence>
<evidence type="ECO:0000313" key="16">
    <source>
        <dbReference type="Proteomes" id="UP000695000"/>
    </source>
</evidence>
<dbReference type="InterPro" id="IPR052131">
    <property type="entry name" value="ATRX_domain-containing"/>
</dbReference>
<evidence type="ECO:0000256" key="14">
    <source>
        <dbReference type="SAM" id="MobiDB-lite"/>
    </source>
</evidence>
<dbReference type="InterPro" id="IPR011011">
    <property type="entry name" value="Znf_FYVE_PHD"/>
</dbReference>
<feature type="region of interest" description="Disordered" evidence="14">
    <location>
        <begin position="583"/>
        <end position="652"/>
    </location>
</feature>
<evidence type="ECO:0000256" key="5">
    <source>
        <dbReference type="ARBA" id="ARBA00022763"/>
    </source>
</evidence>
<keyword evidence="9" id="KW-0067">ATP-binding</keyword>
<dbReference type="Pfam" id="PF17981">
    <property type="entry name" value="ADD_ATRX"/>
    <property type="match status" value="1"/>
</dbReference>
<evidence type="ECO:0000256" key="7">
    <source>
        <dbReference type="ARBA" id="ARBA00022801"/>
    </source>
</evidence>
<feature type="domain" description="PHD-type" evidence="15">
    <location>
        <begin position="80"/>
        <end position="218"/>
    </location>
</feature>
<keyword evidence="11" id="KW-0234">DNA repair</keyword>
<dbReference type="InterPro" id="IPR041430">
    <property type="entry name" value="ADD_ATRX"/>
</dbReference>
<dbReference type="RefSeq" id="XP_017783247.1">
    <property type="nucleotide sequence ID" value="XM_017927758.1"/>
</dbReference>
<keyword evidence="8" id="KW-0862">Zinc</keyword>